<evidence type="ECO:0000259" key="2">
    <source>
        <dbReference type="PROSITE" id="PS50093"/>
    </source>
</evidence>
<dbReference type="Pfam" id="PF21722">
    <property type="entry name" value="Gly_rich_2"/>
    <property type="match status" value="1"/>
</dbReference>
<dbReference type="CDD" id="cd00146">
    <property type="entry name" value="PKD"/>
    <property type="match status" value="1"/>
</dbReference>
<accession>A0A1F8EZC7</accession>
<protein>
    <recommendedName>
        <fullName evidence="2">PKD domain-containing protein</fullName>
    </recommendedName>
</protein>
<dbReference type="InterPro" id="IPR022409">
    <property type="entry name" value="PKD/Chitinase_dom"/>
</dbReference>
<dbReference type="SUPFAM" id="SSF49299">
    <property type="entry name" value="PKD domain"/>
    <property type="match status" value="1"/>
</dbReference>
<dbReference type="Pfam" id="PF18911">
    <property type="entry name" value="PKD_4"/>
    <property type="match status" value="1"/>
</dbReference>
<evidence type="ECO:0000313" key="4">
    <source>
        <dbReference type="Proteomes" id="UP000176834"/>
    </source>
</evidence>
<dbReference type="PROSITE" id="PS50093">
    <property type="entry name" value="PKD"/>
    <property type="match status" value="1"/>
</dbReference>
<reference evidence="3 4" key="1">
    <citation type="journal article" date="2016" name="Nat. Commun.">
        <title>Thousands of microbial genomes shed light on interconnected biogeochemical processes in an aquifer system.</title>
        <authorList>
            <person name="Anantharaman K."/>
            <person name="Brown C.T."/>
            <person name="Hug L.A."/>
            <person name="Sharon I."/>
            <person name="Castelle C.J."/>
            <person name="Probst A.J."/>
            <person name="Thomas B.C."/>
            <person name="Singh A."/>
            <person name="Wilkins M.J."/>
            <person name="Karaoz U."/>
            <person name="Brodie E.L."/>
            <person name="Williams K.H."/>
            <person name="Hubbard S.S."/>
            <person name="Banfield J.F."/>
        </authorList>
    </citation>
    <scope>NUCLEOTIDE SEQUENCE [LARGE SCALE GENOMIC DNA]</scope>
</reference>
<feature type="compositionally biased region" description="Gly residues" evidence="1">
    <location>
        <begin position="167"/>
        <end position="209"/>
    </location>
</feature>
<dbReference type="Gene3D" id="2.60.40.10">
    <property type="entry name" value="Immunoglobulins"/>
    <property type="match status" value="2"/>
</dbReference>
<sequence>MNVNLDASVSGGSGTINYNFWWDCGYSDPTPTMTEAEATCGALTAPPSDEATGGTKTYSGGYVIHTFTGSGTFNNPIARNIEYLVVGGGGGGGWSDNATPAGGGGGAGGMSEGSMSLSVGIQPITIGSGGSTENNGGDSSLGPYVISKGGGGGPLNWTTNLAWNTGKTGGSASGGVRGAPGGSGIPGQGNNGGSGFPNPWGGGGGGGKATSGSNAPDCRGGDGGIGKENTIDGTSKFYAGGGGGGGCNSANGSGNGGTGGGGGGGVGSTGWAGIPGTDGRGGGGGGGAGGTGVANPGGRGGSGIVIIRYVVSSGSCVETPGVGYKCNGSSINPVSTLHTYSSTGVYRPIVLVERGADVALDFDTVTLTSPSPTASNVTINKPNYCQSGPGGVVSWTYSDPNTPSSPQNGYRVQVIHHTTGSVVYDSCPSGSGCGGGSSTSNTITSGLLGFNQQYRSRVMVWNSLGLASSWADQTSCLPNDPDCIAGGARWLTPLHAYPAVDFTFFPANPAVGTVVTFTDATIFDSSSTAKQWDWNFGGGAPGTASGQGPHNNTYSADGSYNVTLTASDNAGFCAKIKTINIQKPLPKWREVLPR</sequence>
<dbReference type="EMBL" id="MGJN01000020">
    <property type="protein sequence ID" value="OGN06231.1"/>
    <property type="molecule type" value="Genomic_DNA"/>
</dbReference>
<proteinExistence type="predicted"/>
<feature type="region of interest" description="Disordered" evidence="1">
    <location>
        <begin position="121"/>
        <end position="145"/>
    </location>
</feature>
<feature type="compositionally biased region" description="Gly residues" evidence="1">
    <location>
        <begin position="276"/>
        <end position="297"/>
    </location>
</feature>
<feature type="region of interest" description="Disordered" evidence="1">
    <location>
        <begin position="266"/>
        <end position="297"/>
    </location>
</feature>
<feature type="region of interest" description="Disordered" evidence="1">
    <location>
        <begin position="96"/>
        <end position="115"/>
    </location>
</feature>
<evidence type="ECO:0000313" key="3">
    <source>
        <dbReference type="EMBL" id="OGN06231.1"/>
    </source>
</evidence>
<name>A0A1F8EZC7_9BACT</name>
<dbReference type="Proteomes" id="UP000176834">
    <property type="component" value="Unassembled WGS sequence"/>
</dbReference>
<dbReference type="SMART" id="SM00089">
    <property type="entry name" value="PKD"/>
    <property type="match status" value="1"/>
</dbReference>
<dbReference type="InterPro" id="IPR049304">
    <property type="entry name" value="Gly_rich_dom"/>
</dbReference>
<dbReference type="InterPro" id="IPR000601">
    <property type="entry name" value="PKD_dom"/>
</dbReference>
<evidence type="ECO:0000256" key="1">
    <source>
        <dbReference type="SAM" id="MobiDB-lite"/>
    </source>
</evidence>
<dbReference type="InterPro" id="IPR013783">
    <property type="entry name" value="Ig-like_fold"/>
</dbReference>
<comment type="caution">
    <text evidence="3">The sequence shown here is derived from an EMBL/GenBank/DDBJ whole genome shotgun (WGS) entry which is preliminary data.</text>
</comment>
<gene>
    <name evidence="3" type="ORF">A3B86_03885</name>
</gene>
<feature type="region of interest" description="Disordered" evidence="1">
    <location>
        <begin position="159"/>
        <end position="229"/>
    </location>
</feature>
<organism evidence="3 4">
    <name type="scientific">Candidatus Yanofskybacteria bacterium RIFCSPHIGHO2_02_FULL_38_22b</name>
    <dbReference type="NCBI Taxonomy" id="1802673"/>
    <lineage>
        <taxon>Bacteria</taxon>
        <taxon>Candidatus Yanofskyibacteriota</taxon>
    </lineage>
</organism>
<dbReference type="AlphaFoldDB" id="A0A1F8EZC7"/>
<feature type="domain" description="PKD" evidence="2">
    <location>
        <begin position="498"/>
        <end position="571"/>
    </location>
</feature>
<feature type="compositionally biased region" description="Gly residues" evidence="1">
    <location>
        <begin position="101"/>
        <end position="111"/>
    </location>
</feature>
<dbReference type="InterPro" id="IPR035986">
    <property type="entry name" value="PKD_dom_sf"/>
</dbReference>